<evidence type="ECO:0000313" key="9">
    <source>
        <dbReference type="Proteomes" id="UP000298616"/>
    </source>
</evidence>
<dbReference type="EC" id="4.2.2.29" evidence="7"/>
<comment type="function">
    <text evidence="7">Functions as a peptidoglycan terminase that cleaves nascent peptidoglycan strands endolytically to terminate their elongation.</text>
</comment>
<dbReference type="RefSeq" id="WP_137089857.1">
    <property type="nucleotide sequence ID" value="NZ_CP028923.1"/>
</dbReference>
<dbReference type="KEGG" id="fpf:DCC35_05655"/>
<dbReference type="GO" id="GO:0071555">
    <property type="term" value="P:cell wall organization"/>
    <property type="evidence" value="ECO:0007669"/>
    <property type="project" value="UniProtKB-KW"/>
</dbReference>
<evidence type="ECO:0000256" key="6">
    <source>
        <dbReference type="ARBA" id="ARBA00023316"/>
    </source>
</evidence>
<dbReference type="Gene3D" id="3.30.160.60">
    <property type="entry name" value="Classic Zinc Finger"/>
    <property type="match status" value="1"/>
</dbReference>
<keyword evidence="2 7" id="KW-0812">Transmembrane</keyword>
<evidence type="ECO:0000256" key="5">
    <source>
        <dbReference type="ARBA" id="ARBA00023239"/>
    </source>
</evidence>
<evidence type="ECO:0000256" key="2">
    <source>
        <dbReference type="ARBA" id="ARBA00022692"/>
    </source>
</evidence>
<dbReference type="HAMAP" id="MF_02065">
    <property type="entry name" value="MltG"/>
    <property type="match status" value="1"/>
</dbReference>
<sequence length="345" mass="39557">MKIRKRLIFALVAGTVILSTFSLYTYQMLYTPNVLVERDAKIVYVNDSTDFTTFLKKLFNDKVVEDPATFGFVAKAILDYDENMKPGRYLLTPDMTNLEAIRLLRSGAQEPVMITFNNVRFKEDLAGKITNNIKLDSATFLQALNNDELLGKYGFNDTTVLAMFIPNTYEVYWTVTSEELMERMKTEYDRFWTEEKLAKAEKAGLTPIEVATLAGIIQEESNKPEEYSKIAGVYINRLKRGMLLQADPTLKFAAGDFSIKRVLNKHKEIDSPYNTYMYAGLPPGPINCPEIASLNGVLNYQDHNYYYFVARPDFSGYHDFSKTLSQHLVKARRYQNALNKAKIYE</sequence>
<name>A0A4D7JTN4_9BACT</name>
<dbReference type="Pfam" id="PF02618">
    <property type="entry name" value="YceG"/>
    <property type="match status" value="1"/>
</dbReference>
<keyword evidence="3 7" id="KW-1133">Transmembrane helix</keyword>
<keyword evidence="6 7" id="KW-0961">Cell wall biogenesis/degradation</keyword>
<dbReference type="InterPro" id="IPR003770">
    <property type="entry name" value="MLTG-like"/>
</dbReference>
<keyword evidence="4 7" id="KW-0472">Membrane</keyword>
<keyword evidence="1 7" id="KW-1003">Cell membrane</keyword>
<dbReference type="PANTHER" id="PTHR30518:SF2">
    <property type="entry name" value="ENDOLYTIC MUREIN TRANSGLYCOSYLASE"/>
    <property type="match status" value="1"/>
</dbReference>
<dbReference type="Gene3D" id="3.30.1490.480">
    <property type="entry name" value="Endolytic murein transglycosylase"/>
    <property type="match status" value="1"/>
</dbReference>
<dbReference type="CDD" id="cd08010">
    <property type="entry name" value="MltG_like"/>
    <property type="match status" value="1"/>
</dbReference>
<evidence type="ECO:0000256" key="3">
    <source>
        <dbReference type="ARBA" id="ARBA00022989"/>
    </source>
</evidence>
<evidence type="ECO:0000256" key="4">
    <source>
        <dbReference type="ARBA" id="ARBA00023136"/>
    </source>
</evidence>
<organism evidence="8 9">
    <name type="scientific">Mangrovivirga cuniculi</name>
    <dbReference type="NCBI Taxonomy" id="2715131"/>
    <lineage>
        <taxon>Bacteria</taxon>
        <taxon>Pseudomonadati</taxon>
        <taxon>Bacteroidota</taxon>
        <taxon>Cytophagia</taxon>
        <taxon>Cytophagales</taxon>
        <taxon>Mangrovivirgaceae</taxon>
        <taxon>Mangrovivirga</taxon>
    </lineage>
</organism>
<dbReference type="NCBIfam" id="TIGR00247">
    <property type="entry name" value="endolytic transglycosylase MltG"/>
    <property type="match status" value="1"/>
</dbReference>
<comment type="similarity">
    <text evidence="7">Belongs to the transglycosylase MltG family.</text>
</comment>
<gene>
    <name evidence="7 8" type="primary">mltG</name>
    <name evidence="8" type="ORF">DCC35_05655</name>
</gene>
<accession>A0A4D7JTN4</accession>
<dbReference type="EMBL" id="CP028923">
    <property type="protein sequence ID" value="QCK14265.1"/>
    <property type="molecule type" value="Genomic_DNA"/>
</dbReference>
<dbReference type="AlphaFoldDB" id="A0A4D7JTN4"/>
<evidence type="ECO:0000256" key="7">
    <source>
        <dbReference type="HAMAP-Rule" id="MF_02065"/>
    </source>
</evidence>
<dbReference type="Proteomes" id="UP000298616">
    <property type="component" value="Chromosome"/>
</dbReference>
<comment type="catalytic activity">
    <reaction evidence="7">
        <text>a peptidoglycan chain = a peptidoglycan chain with N-acetyl-1,6-anhydromuramyl-[peptide] at the reducing end + a peptidoglycan chain with N-acetylglucosamine at the non-reducing end.</text>
        <dbReference type="EC" id="4.2.2.29"/>
    </reaction>
</comment>
<dbReference type="GO" id="GO:0009252">
    <property type="term" value="P:peptidoglycan biosynthetic process"/>
    <property type="evidence" value="ECO:0007669"/>
    <property type="project" value="UniProtKB-UniRule"/>
</dbReference>
<proteinExistence type="inferred from homology"/>
<dbReference type="OrthoDB" id="9814591at2"/>
<dbReference type="GO" id="GO:0005886">
    <property type="term" value="C:plasma membrane"/>
    <property type="evidence" value="ECO:0007669"/>
    <property type="project" value="UniProtKB-UniRule"/>
</dbReference>
<keyword evidence="9" id="KW-1185">Reference proteome</keyword>
<dbReference type="PANTHER" id="PTHR30518">
    <property type="entry name" value="ENDOLYTIC MUREIN TRANSGLYCOSYLASE"/>
    <property type="match status" value="1"/>
</dbReference>
<feature type="site" description="Important for catalytic activity" evidence="7">
    <location>
        <position position="220"/>
    </location>
</feature>
<evidence type="ECO:0000313" key="8">
    <source>
        <dbReference type="EMBL" id="QCK14265.1"/>
    </source>
</evidence>
<keyword evidence="5 7" id="KW-0456">Lyase</keyword>
<dbReference type="GO" id="GO:0008932">
    <property type="term" value="F:lytic endotransglycosylase activity"/>
    <property type="evidence" value="ECO:0007669"/>
    <property type="project" value="UniProtKB-UniRule"/>
</dbReference>
<evidence type="ECO:0000256" key="1">
    <source>
        <dbReference type="ARBA" id="ARBA00022475"/>
    </source>
</evidence>
<reference evidence="8 9" key="1">
    <citation type="submission" date="2018-04" db="EMBL/GenBank/DDBJ databases">
        <title>Complete genome uncultured novel isolate.</title>
        <authorList>
            <person name="Merlino G."/>
        </authorList>
    </citation>
    <scope>NUCLEOTIDE SEQUENCE [LARGE SCALE GENOMIC DNA]</scope>
    <source>
        <strain evidence="9">R1DC9</strain>
    </source>
</reference>
<protein>
    <recommendedName>
        <fullName evidence="7">Endolytic murein transglycosylase</fullName>
        <ecNumber evidence="7">4.2.2.29</ecNumber>
    </recommendedName>
    <alternativeName>
        <fullName evidence="7">Peptidoglycan lytic transglycosylase</fullName>
    </alternativeName>
    <alternativeName>
        <fullName evidence="7">Peptidoglycan polymerization terminase</fullName>
    </alternativeName>
</protein>